<dbReference type="PANTHER" id="PTHR30469">
    <property type="entry name" value="MULTIDRUG RESISTANCE PROTEIN MDTA"/>
    <property type="match status" value="1"/>
</dbReference>
<dbReference type="Pfam" id="PF25954">
    <property type="entry name" value="Beta-barrel_RND_2"/>
    <property type="match status" value="1"/>
</dbReference>
<sequence>MIQTSRFRSIAFAMLVAAINGCYAARAQDAAQSVSTATVTIGHWQPQIEAVGNLRARWGTDLSFQTAGIVSEIMFHSGEDVQKGTVLARLQLNDELGLLGQYRAQAALDEINFNRDTKQFQVNAVSKAIVDRDRLTMEADRAHVRSEEGIIATKELRAPFAGRLGVRRIDPGQYLMPGTAVVTLQSLDPIYVDFYVPQNLSPHIANGNTVSVQVDAWPGRAFAGVVTAITPQVDTQSRTVLVRAQLANPDHALVPGAFARVTTSYDTAKATVVVPRMAVQYATFGNSIWLAIRDAKGNVLHAHQQGIGVGQSRGDLIEVISGLKGGEKIVTSGQMKLYEGALIHENNAIEPDSSATPAPPEE</sequence>
<dbReference type="PANTHER" id="PTHR30469:SF11">
    <property type="entry name" value="BLL4320 PROTEIN"/>
    <property type="match status" value="1"/>
</dbReference>
<keyword evidence="2" id="KW-0732">Signal</keyword>
<comment type="similarity">
    <text evidence="1">Belongs to the membrane fusion protein (MFP) (TC 8.A.1) family.</text>
</comment>
<dbReference type="InterPro" id="IPR006143">
    <property type="entry name" value="RND_pump_MFP"/>
</dbReference>
<evidence type="ECO:0000256" key="1">
    <source>
        <dbReference type="ARBA" id="ARBA00009477"/>
    </source>
</evidence>
<dbReference type="Gene3D" id="2.40.30.170">
    <property type="match status" value="1"/>
</dbReference>
<name>A0A149RVM9_9PROT</name>
<reference evidence="4 5" key="1">
    <citation type="submission" date="2015-06" db="EMBL/GenBank/DDBJ databases">
        <title>Improved classification and identification of acetic acid bacteria using matrix-assisted laser desorption/ionization time-of-flight mass spectrometry; Gluconobacter nephelii and Gluconobacter uchimurae are later heterotypic synonyms of Gluconobacter japonicus and Gluconobacter oxydans, respectively.</title>
        <authorList>
            <person name="Li L."/>
            <person name="Cleenwerck I."/>
            <person name="De Vuyst L."/>
            <person name="Vandamme P."/>
        </authorList>
    </citation>
    <scope>NUCLEOTIDE SEQUENCE [LARGE SCALE GENOMIC DNA]</scope>
    <source>
        <strain evidence="4 5">LMG 1552</strain>
    </source>
</reference>
<accession>A0A149RVM9</accession>
<evidence type="ECO:0000313" key="5">
    <source>
        <dbReference type="Proteomes" id="UP000075526"/>
    </source>
</evidence>
<dbReference type="RefSeq" id="WP_061507575.1">
    <property type="nucleotide sequence ID" value="NZ_LHZF01000136.1"/>
</dbReference>
<feature type="domain" description="CusB-like beta-barrel" evidence="3">
    <location>
        <begin position="190"/>
        <end position="264"/>
    </location>
</feature>
<dbReference type="InterPro" id="IPR058792">
    <property type="entry name" value="Beta-barrel_RND_2"/>
</dbReference>
<evidence type="ECO:0000259" key="3">
    <source>
        <dbReference type="Pfam" id="PF25954"/>
    </source>
</evidence>
<comment type="caution">
    <text evidence="4">The sequence shown here is derived from an EMBL/GenBank/DDBJ whole genome shotgun (WGS) entry which is preliminary data.</text>
</comment>
<dbReference type="Gene3D" id="2.40.50.100">
    <property type="match status" value="1"/>
</dbReference>
<feature type="signal peptide" evidence="2">
    <location>
        <begin position="1"/>
        <end position="24"/>
    </location>
</feature>
<organism evidence="4 5">
    <name type="scientific">Acetobacter malorum</name>
    <dbReference type="NCBI Taxonomy" id="178901"/>
    <lineage>
        <taxon>Bacteria</taxon>
        <taxon>Pseudomonadati</taxon>
        <taxon>Pseudomonadota</taxon>
        <taxon>Alphaproteobacteria</taxon>
        <taxon>Acetobacterales</taxon>
        <taxon>Acetobacteraceae</taxon>
        <taxon>Acetobacter</taxon>
    </lineage>
</organism>
<dbReference type="Proteomes" id="UP000075526">
    <property type="component" value="Unassembled WGS sequence"/>
</dbReference>
<dbReference type="EMBL" id="LHZF01000136">
    <property type="protein sequence ID" value="KXV18485.1"/>
    <property type="molecule type" value="Genomic_DNA"/>
</dbReference>
<protein>
    <submittedName>
        <fullName evidence="4">Secretion protein HlyD</fullName>
    </submittedName>
</protein>
<dbReference type="GO" id="GO:0015562">
    <property type="term" value="F:efflux transmembrane transporter activity"/>
    <property type="evidence" value="ECO:0007669"/>
    <property type="project" value="TreeGrafter"/>
</dbReference>
<dbReference type="AlphaFoldDB" id="A0A149RVM9"/>
<dbReference type="SUPFAM" id="SSF111369">
    <property type="entry name" value="HlyD-like secretion proteins"/>
    <property type="match status" value="1"/>
</dbReference>
<gene>
    <name evidence="4" type="ORF">AD933_03135</name>
</gene>
<evidence type="ECO:0000256" key="2">
    <source>
        <dbReference type="SAM" id="SignalP"/>
    </source>
</evidence>
<dbReference type="FunFam" id="2.40.30.170:FF:000010">
    <property type="entry name" value="Efflux RND transporter periplasmic adaptor subunit"/>
    <property type="match status" value="1"/>
</dbReference>
<dbReference type="GO" id="GO:1990281">
    <property type="term" value="C:efflux pump complex"/>
    <property type="evidence" value="ECO:0007669"/>
    <property type="project" value="TreeGrafter"/>
</dbReference>
<dbReference type="Gene3D" id="2.40.420.20">
    <property type="match status" value="1"/>
</dbReference>
<dbReference type="PATRIC" id="fig|178901.13.peg.3328"/>
<dbReference type="NCBIfam" id="TIGR01730">
    <property type="entry name" value="RND_mfp"/>
    <property type="match status" value="1"/>
</dbReference>
<proteinExistence type="inferred from homology"/>
<feature type="chain" id="PRO_5007553879" evidence="2">
    <location>
        <begin position="25"/>
        <end position="362"/>
    </location>
</feature>
<evidence type="ECO:0000313" key="4">
    <source>
        <dbReference type="EMBL" id="KXV18485.1"/>
    </source>
</evidence>